<reference evidence="3 4" key="1">
    <citation type="submission" date="2024-02" db="EMBL/GenBank/DDBJ databases">
        <authorList>
            <person name="Chen Y."/>
            <person name="Shah S."/>
            <person name="Dougan E. K."/>
            <person name="Thang M."/>
            <person name="Chan C."/>
        </authorList>
    </citation>
    <scope>NUCLEOTIDE SEQUENCE [LARGE SCALE GENOMIC DNA]</scope>
</reference>
<sequence length="532" mass="59005">MDVEWTPLPSPQQVWAHSCCSRSSLKTALQDPTVTAIEADILMGRVGTSELIPIMAHPPNRTSDLSFNDFWDACLSEARHHVKLDFKDLKSLQLCLPTVTASQRRFCSARSGHVRARAVWINADILPGPNRRGESCPIPAEEFVEAVLTHCPGVPLSLGWRVSTGFESYSLEDMSSMLKVCQALPLHGVVFAASARLALRNPRPLIELLQRKPASQLLLWTGTGEAPISSQVLESLSQSFAEVQGRVGYDCKVTESRFEGWLGELTICIAQLWRYLCNWTRRITREETEAKRQKKETRTPMQLFQQLATKMWKPKKHPPLEGIIEERSEGNLQELGSTSEVPSFQVRLKTSGPGPAKRVTFSGAAARAFHRSLGLQRGGRIQIQGYTSSVRDGMEELHFQDVHPGVCIKVVATAAMSTSEEVLQLGDLVKHLEKVKSRKAKAVVTVEAIAKQVGKLQHEELAMQPGEFAAVRSIELQCPSSNTTCQWRLWDAQAEQFGEALKGHRLRINGTRVRDAQGQPELTGCASMSITS</sequence>
<gene>
    <name evidence="3" type="ORF">SCF082_LOCUS3584</name>
</gene>
<protein>
    <submittedName>
        <fullName evidence="3">Protein FAM151B</fullName>
    </submittedName>
</protein>
<dbReference type="Pfam" id="PF10223">
    <property type="entry name" value="Menorin_N"/>
    <property type="match status" value="1"/>
</dbReference>
<dbReference type="PANTHER" id="PTHR21184">
    <property type="entry name" value="MENORIN (DENDRITIC BRANCHING PROTEIN)"/>
    <property type="match status" value="1"/>
</dbReference>
<proteinExistence type="inferred from homology"/>
<accession>A0ABP0HVC7</accession>
<keyword evidence="4" id="KW-1185">Reference proteome</keyword>
<evidence type="ECO:0000313" key="3">
    <source>
        <dbReference type="EMBL" id="CAK8993632.1"/>
    </source>
</evidence>
<comment type="similarity">
    <text evidence="1">Belongs to the menorin family.</text>
</comment>
<organism evidence="3 4">
    <name type="scientific">Durusdinium trenchii</name>
    <dbReference type="NCBI Taxonomy" id="1381693"/>
    <lineage>
        <taxon>Eukaryota</taxon>
        <taxon>Sar</taxon>
        <taxon>Alveolata</taxon>
        <taxon>Dinophyceae</taxon>
        <taxon>Suessiales</taxon>
        <taxon>Symbiodiniaceae</taxon>
        <taxon>Durusdinium</taxon>
    </lineage>
</organism>
<evidence type="ECO:0000313" key="4">
    <source>
        <dbReference type="Proteomes" id="UP001642464"/>
    </source>
</evidence>
<evidence type="ECO:0000259" key="2">
    <source>
        <dbReference type="Pfam" id="PF10223"/>
    </source>
</evidence>
<comment type="caution">
    <text evidence="3">The sequence shown here is derived from an EMBL/GenBank/DDBJ whole genome shotgun (WGS) entry which is preliminary data.</text>
</comment>
<dbReference type="EMBL" id="CAXAMM010001836">
    <property type="protein sequence ID" value="CAK8993632.1"/>
    <property type="molecule type" value="Genomic_DNA"/>
</dbReference>
<dbReference type="InterPro" id="IPR019356">
    <property type="entry name" value="Menorin_dom"/>
</dbReference>
<dbReference type="PANTHER" id="PTHR21184:SF6">
    <property type="entry name" value="CONSERVED PLASMA MEMBRANE PROTEIN"/>
    <property type="match status" value="1"/>
</dbReference>
<dbReference type="Proteomes" id="UP001642464">
    <property type="component" value="Unassembled WGS sequence"/>
</dbReference>
<feature type="domain" description="Menorin-like" evidence="2">
    <location>
        <begin position="14"/>
        <end position="241"/>
    </location>
</feature>
<name>A0ABP0HVC7_9DINO</name>
<evidence type="ECO:0000256" key="1">
    <source>
        <dbReference type="ARBA" id="ARBA00044953"/>
    </source>
</evidence>